<accession>A0A1H5P7P1</accession>
<evidence type="ECO:0000313" key="2">
    <source>
        <dbReference type="EMBL" id="SEF09953.1"/>
    </source>
</evidence>
<dbReference type="OrthoDB" id="5189795at2"/>
<feature type="transmembrane region" description="Helical" evidence="1">
    <location>
        <begin position="89"/>
        <end position="113"/>
    </location>
</feature>
<dbReference type="AlphaFoldDB" id="A0A1H5P7P1"/>
<proteinExistence type="predicted"/>
<feature type="transmembrane region" description="Helical" evidence="1">
    <location>
        <begin position="58"/>
        <end position="77"/>
    </location>
</feature>
<gene>
    <name evidence="2" type="ORF">SAMN04488561_3874</name>
</gene>
<evidence type="ECO:0000313" key="3">
    <source>
        <dbReference type="Proteomes" id="UP000181980"/>
    </source>
</evidence>
<sequence>MTHAARRPLVGWSLLVIAGLHVLSAPMIYPDSLRSTWEAGVVLAVEADPALIAERGVGFWYVTAGLGVALLGGLVRSMERRGDAPPRGLGWGLLGLTVWGVALMPVSGFWAFLVPAVLTLRQPRVTARRVAAGSRGRP</sequence>
<dbReference type="RefSeq" id="WP_069109675.1">
    <property type="nucleotide sequence ID" value="NZ_FNUC01000004.1"/>
</dbReference>
<organism evidence="2 3">
    <name type="scientific">Jiangella alba</name>
    <dbReference type="NCBI Taxonomy" id="561176"/>
    <lineage>
        <taxon>Bacteria</taxon>
        <taxon>Bacillati</taxon>
        <taxon>Actinomycetota</taxon>
        <taxon>Actinomycetes</taxon>
        <taxon>Jiangellales</taxon>
        <taxon>Jiangellaceae</taxon>
        <taxon>Jiangella</taxon>
    </lineage>
</organism>
<dbReference type="Pfam" id="PF20064">
    <property type="entry name" value="DUF6463"/>
    <property type="match status" value="1"/>
</dbReference>
<dbReference type="Proteomes" id="UP000181980">
    <property type="component" value="Unassembled WGS sequence"/>
</dbReference>
<keyword evidence="1" id="KW-1133">Transmembrane helix</keyword>
<keyword evidence="1" id="KW-0812">Transmembrane</keyword>
<keyword evidence="1" id="KW-0472">Membrane</keyword>
<dbReference type="EMBL" id="FNUC01000004">
    <property type="protein sequence ID" value="SEF09953.1"/>
    <property type="molecule type" value="Genomic_DNA"/>
</dbReference>
<keyword evidence="3" id="KW-1185">Reference proteome</keyword>
<reference evidence="3" key="1">
    <citation type="submission" date="2016-10" db="EMBL/GenBank/DDBJ databases">
        <authorList>
            <person name="Varghese N."/>
            <person name="Submissions S."/>
        </authorList>
    </citation>
    <scope>NUCLEOTIDE SEQUENCE [LARGE SCALE GENOMIC DNA]</scope>
    <source>
        <strain evidence="3">DSM 45237</strain>
    </source>
</reference>
<evidence type="ECO:0000256" key="1">
    <source>
        <dbReference type="SAM" id="Phobius"/>
    </source>
</evidence>
<protein>
    <submittedName>
        <fullName evidence="2">Uncharacterized protein</fullName>
    </submittedName>
</protein>
<dbReference type="InterPro" id="IPR045590">
    <property type="entry name" value="DUF6463"/>
</dbReference>
<name>A0A1H5P7P1_9ACTN</name>